<accession>A0A8X7CP86</accession>
<dbReference type="Proteomes" id="UP000886998">
    <property type="component" value="Unassembled WGS sequence"/>
</dbReference>
<comment type="caution">
    <text evidence="1">The sequence shown here is derived from an EMBL/GenBank/DDBJ whole genome shotgun (WGS) entry which is preliminary data.</text>
</comment>
<gene>
    <name evidence="1" type="primary">TY3B-I_1028</name>
    <name evidence="1" type="ORF">TNIN_346811</name>
</gene>
<proteinExistence type="predicted"/>
<evidence type="ECO:0000313" key="1">
    <source>
        <dbReference type="EMBL" id="GFY71092.1"/>
    </source>
</evidence>
<dbReference type="PANTHER" id="PTHR47331">
    <property type="entry name" value="PHD-TYPE DOMAIN-CONTAINING PROTEIN"/>
    <property type="match status" value="1"/>
</dbReference>
<dbReference type="AlphaFoldDB" id="A0A8X7CP86"/>
<dbReference type="Pfam" id="PF05380">
    <property type="entry name" value="Peptidase_A17"/>
    <property type="match status" value="1"/>
</dbReference>
<name>A0A8X7CP86_9ARAC</name>
<sequence length="155" mass="16949">MVILQYLQITAFFSKNLIDLNKTGERSSQLLCSKSRVAQLKIKTIPRLELSACLFLVKLTDKVLAALKESVNSVQVGTDSSLALSWTNTHLLRTFVANGVSQIRQQSKDFQLRHISLECNPADTLSRGLDAMQDAVEISIISSECNPAKAGARGG</sequence>
<dbReference type="InterPro" id="IPR008042">
    <property type="entry name" value="Retrotrans_Pao"/>
</dbReference>
<keyword evidence="2" id="KW-1185">Reference proteome</keyword>
<evidence type="ECO:0000313" key="2">
    <source>
        <dbReference type="Proteomes" id="UP000886998"/>
    </source>
</evidence>
<protein>
    <submittedName>
        <fullName evidence="1">Transposon Ty3-I Gag-Pol polyprotein</fullName>
    </submittedName>
</protein>
<reference evidence="1" key="1">
    <citation type="submission" date="2020-08" db="EMBL/GenBank/DDBJ databases">
        <title>Multicomponent nature underlies the extraordinary mechanical properties of spider dragline silk.</title>
        <authorList>
            <person name="Kono N."/>
            <person name="Nakamura H."/>
            <person name="Mori M."/>
            <person name="Yoshida Y."/>
            <person name="Ohtoshi R."/>
            <person name="Malay A.D."/>
            <person name="Moran D.A.P."/>
            <person name="Tomita M."/>
            <person name="Numata K."/>
            <person name="Arakawa K."/>
        </authorList>
    </citation>
    <scope>NUCLEOTIDE SEQUENCE</scope>
</reference>
<organism evidence="1 2">
    <name type="scientific">Trichonephila inaurata madagascariensis</name>
    <dbReference type="NCBI Taxonomy" id="2747483"/>
    <lineage>
        <taxon>Eukaryota</taxon>
        <taxon>Metazoa</taxon>
        <taxon>Ecdysozoa</taxon>
        <taxon>Arthropoda</taxon>
        <taxon>Chelicerata</taxon>
        <taxon>Arachnida</taxon>
        <taxon>Araneae</taxon>
        <taxon>Araneomorphae</taxon>
        <taxon>Entelegynae</taxon>
        <taxon>Araneoidea</taxon>
        <taxon>Nephilidae</taxon>
        <taxon>Trichonephila</taxon>
        <taxon>Trichonephila inaurata</taxon>
    </lineage>
</organism>
<dbReference type="EMBL" id="BMAV01018605">
    <property type="protein sequence ID" value="GFY71092.1"/>
    <property type="molecule type" value="Genomic_DNA"/>
</dbReference>
<dbReference type="OrthoDB" id="8057024at2759"/>